<feature type="region of interest" description="Disordered" evidence="1">
    <location>
        <begin position="603"/>
        <end position="657"/>
    </location>
</feature>
<feature type="region of interest" description="Disordered" evidence="1">
    <location>
        <begin position="911"/>
        <end position="1049"/>
    </location>
</feature>
<dbReference type="AlphaFoldDB" id="A0A2P6TJL8"/>
<feature type="region of interest" description="Disordered" evidence="1">
    <location>
        <begin position="699"/>
        <end position="739"/>
    </location>
</feature>
<organism evidence="2 3">
    <name type="scientific">Chlorella sorokiniana</name>
    <name type="common">Freshwater green alga</name>
    <dbReference type="NCBI Taxonomy" id="3076"/>
    <lineage>
        <taxon>Eukaryota</taxon>
        <taxon>Viridiplantae</taxon>
        <taxon>Chlorophyta</taxon>
        <taxon>core chlorophytes</taxon>
        <taxon>Trebouxiophyceae</taxon>
        <taxon>Chlorellales</taxon>
        <taxon>Chlorellaceae</taxon>
        <taxon>Chlorella clade</taxon>
        <taxon>Chlorella</taxon>
    </lineage>
</organism>
<feature type="region of interest" description="Disordered" evidence="1">
    <location>
        <begin position="36"/>
        <end position="88"/>
    </location>
</feature>
<feature type="compositionally biased region" description="Low complexity" evidence="1">
    <location>
        <begin position="36"/>
        <end position="63"/>
    </location>
</feature>
<evidence type="ECO:0000256" key="1">
    <source>
        <dbReference type="SAM" id="MobiDB-lite"/>
    </source>
</evidence>
<feature type="compositionally biased region" description="Low complexity" evidence="1">
    <location>
        <begin position="75"/>
        <end position="88"/>
    </location>
</feature>
<sequence>MCPPGVANGNQAAQQQQLVFGGNAVQPVQQVIAGAQQIAQQQAAQQPQQPQPQQQPQQPAQPAAQPPQQAPQPAQPGNGAAAQASAAHASARQAVADWGFAQPEVKASAAWQEALRKFAAAGPVIVTLGAVRRTLGPVHQRIRDAGNSHLLLVEDLYTLGPFRLSDLDGLPDETLVVIGPSTGRHYPVSAEWSLAVASETGRSWLDVYFGQRRVAMTGASTGMKSAAMWEGKDGLVGGLPFLSPSYDTYPVAAPGSKHNVFDLTDAEHRRINAAQMVGLEELGERIWEPTGAATLKAQLFYLSRGNMDNVVKGMIQVPGLPFPLPIALVLRDGEVHTVFHSMHETMAVHAECRFAVAGPALAAHAVAMGTPADAGALLRLLGAYGELFDPVDKALHSLPHLFGEASSGLRDTMQALADANAELPRVEAATSAAGGAGEQLFSAGKPVLGHACQLAMQLQEALVALKQMGKVDCAGLVPMAYAQAADRSFTLLAAWAAEAAPRRGGLLAHMRGGSSSGGSTSGSIPAPALPLETAAAAGAGGAAGTAGAAGAAPAADDEAARSFDQRFQLASQGRPALGRPARKSQDVLKQLDKLQRCGDEYVKQQRAAAPRGGTSGQRQQAAPRSRRSSGSGGGSGSGGRKRQQQRDHAGGTMLVPPPVAFGASAAAGAAAAAAGASRKRSHDSLAEDLLDAPEELSAAAAATAAGAPPAAPPAAPQPQRRIKRAKDSSRPVSGMAVTAGDARRAELRAVMTAVAGTHGDEDADSKLLQAVKAAYEVDPRRSSDSEALQRAARFAAIQAAVRATATGDGIGQKATCAAKAVEAGQMYAWLTPSLIEVFRPAYVKSSAKSGKEFVALLLKDPQLVQLLQAATQREKEQALALGGLLRLSQPLSLFFCEDELLWKNSRGDDGRFRGWLNNTMPKKANEEEEDEEAATRRSARGGSKNRTSQEESEEPSSTSEEEEDSSSGSEDEEEEEEEEAPAQRRASRRSTQTRAPQGVRRTGRQRAQVNYNVDAIEDDSEDLETSSCEEESEEEQEGRRRRRPTRRAAKARSFWLLGVDEEEEE</sequence>
<reference evidence="2 3" key="1">
    <citation type="journal article" date="2018" name="Plant J.">
        <title>Genome sequences of Chlorella sorokiniana UTEX 1602 and Micractinium conductrix SAG 241.80: implications to maltose excretion by a green alga.</title>
        <authorList>
            <person name="Arriola M.B."/>
            <person name="Velmurugan N."/>
            <person name="Zhang Y."/>
            <person name="Plunkett M.H."/>
            <person name="Hondzo H."/>
            <person name="Barney B.M."/>
        </authorList>
    </citation>
    <scope>NUCLEOTIDE SEQUENCE [LARGE SCALE GENOMIC DNA]</scope>
    <source>
        <strain evidence="3">UTEX 1602</strain>
    </source>
</reference>
<accession>A0A2P6TJL8</accession>
<dbReference type="EMBL" id="LHPG02000013">
    <property type="protein sequence ID" value="PRW44282.1"/>
    <property type="molecule type" value="Genomic_DNA"/>
</dbReference>
<evidence type="ECO:0000313" key="2">
    <source>
        <dbReference type="EMBL" id="PRW44282.1"/>
    </source>
</evidence>
<proteinExistence type="predicted"/>
<protein>
    <submittedName>
        <fullName evidence="2">Uncharacterized protein</fullName>
    </submittedName>
</protein>
<gene>
    <name evidence="2" type="ORF">C2E21_6666</name>
</gene>
<feature type="compositionally biased region" description="Pro residues" evidence="1">
    <location>
        <begin position="64"/>
        <end position="74"/>
    </location>
</feature>
<evidence type="ECO:0000313" key="3">
    <source>
        <dbReference type="Proteomes" id="UP000239899"/>
    </source>
</evidence>
<feature type="compositionally biased region" description="Acidic residues" evidence="1">
    <location>
        <begin position="1015"/>
        <end position="1036"/>
    </location>
</feature>
<comment type="caution">
    <text evidence="2">The sequence shown here is derived from an EMBL/GenBank/DDBJ whole genome shotgun (WGS) entry which is preliminary data.</text>
</comment>
<feature type="compositionally biased region" description="Basic residues" evidence="1">
    <location>
        <begin position="1039"/>
        <end position="1049"/>
    </location>
</feature>
<dbReference type="Proteomes" id="UP000239899">
    <property type="component" value="Unassembled WGS sequence"/>
</dbReference>
<dbReference type="OrthoDB" id="521307at2759"/>
<name>A0A2P6TJL8_CHLSO</name>
<feature type="compositionally biased region" description="Acidic residues" evidence="1">
    <location>
        <begin position="950"/>
        <end position="980"/>
    </location>
</feature>
<dbReference type="SUPFAM" id="SSF81995">
    <property type="entry name" value="beta-sandwich domain of Sec23/24"/>
    <property type="match status" value="1"/>
</dbReference>
<feature type="compositionally biased region" description="Low complexity" evidence="1">
    <location>
        <begin position="699"/>
        <end position="708"/>
    </location>
</feature>
<keyword evidence="3" id="KW-1185">Reference proteome</keyword>